<protein>
    <submittedName>
        <fullName evidence="4">Stalk domain-containing protein</fullName>
    </submittedName>
</protein>
<dbReference type="InterPro" id="IPR002901">
    <property type="entry name" value="MGlyc_endo_b_GlcNAc-like_dom"/>
</dbReference>
<dbReference type="SUPFAM" id="SSF55383">
    <property type="entry name" value="Copper amine oxidase, domain N"/>
    <property type="match status" value="2"/>
</dbReference>
<dbReference type="AlphaFoldDB" id="A0AAW7ZBA0"/>
<dbReference type="Proteomes" id="UP001172911">
    <property type="component" value="Unassembled WGS sequence"/>
</dbReference>
<gene>
    <name evidence="4" type="ORF">P6N53_05495</name>
</gene>
<evidence type="ECO:0000259" key="2">
    <source>
        <dbReference type="Pfam" id="PF01832"/>
    </source>
</evidence>
<name>A0AAW7ZBA0_9FIRM</name>
<dbReference type="GO" id="GO:0004040">
    <property type="term" value="F:amidase activity"/>
    <property type="evidence" value="ECO:0007669"/>
    <property type="project" value="InterPro"/>
</dbReference>
<dbReference type="Pfam" id="PF01832">
    <property type="entry name" value="Glucosaminidase"/>
    <property type="match status" value="1"/>
</dbReference>
<dbReference type="InterPro" id="IPR012854">
    <property type="entry name" value="Cu_amine_oxidase-like_N"/>
</dbReference>
<organism evidence="4 5">
    <name type="scientific">Desulforamulus aquiferis</name>
    <dbReference type="NCBI Taxonomy" id="1397668"/>
    <lineage>
        <taxon>Bacteria</taxon>
        <taxon>Bacillati</taxon>
        <taxon>Bacillota</taxon>
        <taxon>Clostridia</taxon>
        <taxon>Eubacteriales</taxon>
        <taxon>Peptococcaceae</taxon>
        <taxon>Desulforamulus</taxon>
    </lineage>
</organism>
<comment type="caution">
    <text evidence="4">The sequence shown here is derived from an EMBL/GenBank/DDBJ whole genome shotgun (WGS) entry which is preliminary data.</text>
</comment>
<reference evidence="4" key="1">
    <citation type="journal article" date="2023" name="J. Hazard. Mater.">
        <title>Anaerobic biodegradation of pyrene and benzo[a]pyrene by a new sulfate-reducing Desulforamulus aquiferis strain DSA.</title>
        <authorList>
            <person name="Zhang Z."/>
            <person name="Sun J."/>
            <person name="Gong X."/>
            <person name="Wang C."/>
            <person name="Wang H."/>
        </authorList>
    </citation>
    <scope>NUCLEOTIDE SEQUENCE</scope>
    <source>
        <strain evidence="4">DSA</strain>
    </source>
</reference>
<evidence type="ECO:0000313" key="5">
    <source>
        <dbReference type="Proteomes" id="UP001172911"/>
    </source>
</evidence>
<dbReference type="Pfam" id="PF07833">
    <property type="entry name" value="Cu_amine_oxidN1"/>
    <property type="match status" value="1"/>
</dbReference>
<dbReference type="InterPro" id="IPR036582">
    <property type="entry name" value="Mao_N_sf"/>
</dbReference>
<feature type="domain" description="Copper amine oxidase-like N-terminal" evidence="3">
    <location>
        <begin position="108"/>
        <end position="147"/>
    </location>
</feature>
<dbReference type="EMBL" id="JARPTC010000007">
    <property type="protein sequence ID" value="MDO7786676.1"/>
    <property type="molecule type" value="Genomic_DNA"/>
</dbReference>
<dbReference type="RefSeq" id="WP_304541753.1">
    <property type="nucleotide sequence ID" value="NZ_JARPTC010000007.1"/>
</dbReference>
<sequence length="439" mass="48337">MAGISALLLLPSQAVANNIGIVVNDQAVIIPPEDQQAMLLNGRTYVPLRVISENLGASIEWNNDTKRVLIQTLHGNITDIPERVGSSFKEVEIVVDGQVLNVHPDYGVPFVSSMGRTVVPLRAVGEALGCQVNWDKDTKMVDIKKQGWLIETPEPIKEEEIISEPVVQVPAPTPAPSKLLIDLAAYRTNIRLVDSRVINSQELLNMNESDFSTAQIEQFQSFYNQLAKYQHQIKLPGGSTINTADLTITGPSIATADQLRAWIAAETPRLRVKMEQLNRDFIPIPDLADLYIRIGNEYGIRGDLAFCQAAKETHFWQFTGDVQPYQNNYCGLWATGSPCTGAESHNGSDPTLVSFGPGVHGAIFATPEVGVEAHIQHLYAYANKDPLPNGKVLVDPRYTLVSRGSANTWQGLNARWAVPGLTYGQSIIQDYWMNALAQR</sequence>
<dbReference type="Gene3D" id="3.30.457.10">
    <property type="entry name" value="Copper amine oxidase-like, N-terminal domain"/>
    <property type="match status" value="1"/>
</dbReference>
<accession>A0AAW7ZBA0</accession>
<keyword evidence="5" id="KW-1185">Reference proteome</keyword>
<feature type="signal peptide" evidence="1">
    <location>
        <begin position="1"/>
        <end position="16"/>
    </location>
</feature>
<evidence type="ECO:0000256" key="1">
    <source>
        <dbReference type="SAM" id="SignalP"/>
    </source>
</evidence>
<evidence type="ECO:0000259" key="3">
    <source>
        <dbReference type="Pfam" id="PF07833"/>
    </source>
</evidence>
<feature type="chain" id="PRO_5043970129" evidence="1">
    <location>
        <begin position="17"/>
        <end position="439"/>
    </location>
</feature>
<proteinExistence type="predicted"/>
<evidence type="ECO:0000313" key="4">
    <source>
        <dbReference type="EMBL" id="MDO7786676.1"/>
    </source>
</evidence>
<reference evidence="4" key="2">
    <citation type="submission" date="2023-03" db="EMBL/GenBank/DDBJ databases">
        <authorList>
            <person name="Zhang Z."/>
        </authorList>
    </citation>
    <scope>NUCLEOTIDE SEQUENCE</scope>
    <source>
        <strain evidence="4">DSA</strain>
    </source>
</reference>
<keyword evidence="1" id="KW-0732">Signal</keyword>
<feature type="domain" description="Mannosyl-glycoprotein endo-beta-N-acetylglucosamidase-like" evidence="2">
    <location>
        <begin position="289"/>
        <end position="400"/>
    </location>
</feature>